<comment type="caution">
    <text evidence="6">The sequence shown here is derived from an EMBL/GenBank/DDBJ whole genome shotgun (WGS) entry which is preliminary data.</text>
</comment>
<dbReference type="STRING" id="1219065.VPR01S_01_00140"/>
<keyword evidence="3" id="KW-0547">Nucleotide-binding</keyword>
<accession>U2ZC02</accession>
<dbReference type="PANTHER" id="PTHR43030:SF1">
    <property type="entry name" value="PHOSPHOENOLPYRUVATE SYNTHASE"/>
    <property type="match status" value="1"/>
</dbReference>
<dbReference type="eggNOG" id="COG1080">
    <property type="taxonomic scope" value="Bacteria"/>
</dbReference>
<dbReference type="GO" id="GO:0046872">
    <property type="term" value="F:metal ion binding"/>
    <property type="evidence" value="ECO:0007669"/>
    <property type="project" value="UniProtKB-KW"/>
</dbReference>
<dbReference type="Pfam" id="PF02896">
    <property type="entry name" value="PEP-utilizers_C"/>
    <property type="match status" value="1"/>
</dbReference>
<evidence type="ECO:0000313" key="6">
    <source>
        <dbReference type="EMBL" id="GAD65241.1"/>
    </source>
</evidence>
<dbReference type="EMBL" id="BATJ01000001">
    <property type="protein sequence ID" value="GAD65241.1"/>
    <property type="molecule type" value="Genomic_DNA"/>
</dbReference>
<dbReference type="GO" id="GO:0008986">
    <property type="term" value="F:pyruvate, water dikinase activity"/>
    <property type="evidence" value="ECO:0007669"/>
    <property type="project" value="InterPro"/>
</dbReference>
<keyword evidence="4" id="KW-0067">ATP-binding</keyword>
<dbReference type="InterPro" id="IPR000121">
    <property type="entry name" value="PEP_util_C"/>
</dbReference>
<reference evidence="6 7" key="1">
    <citation type="submission" date="2013-09" db="EMBL/GenBank/DDBJ databases">
        <title>Whole genome shotgun sequence of Vibrio proteolyticus NBRC 13287.</title>
        <authorList>
            <person name="Isaki S."/>
            <person name="Hosoyama A."/>
            <person name="Numata M."/>
            <person name="Hashimoto M."/>
            <person name="Hosoyama Y."/>
            <person name="Tsuchikane K."/>
            <person name="Noguchi M."/>
            <person name="Hirakata S."/>
            <person name="Ichikawa N."/>
            <person name="Ohji S."/>
            <person name="Yamazoe A."/>
            <person name="Fujita N."/>
        </authorList>
    </citation>
    <scope>NUCLEOTIDE SEQUENCE [LARGE SCALE GENOMIC DNA]</scope>
    <source>
        <strain evidence="6 7">NBRC 13287</strain>
    </source>
</reference>
<name>U2ZC02_VIBPR</name>
<dbReference type="Gene3D" id="3.20.20.60">
    <property type="entry name" value="Phosphoenolpyruvate-binding domains"/>
    <property type="match status" value="1"/>
</dbReference>
<proteinExistence type="inferred from homology"/>
<protein>
    <recommendedName>
        <fullName evidence="5">PEP-utilising enzyme C-terminal domain-containing protein</fullName>
    </recommendedName>
</protein>
<evidence type="ECO:0000256" key="3">
    <source>
        <dbReference type="ARBA" id="ARBA00022741"/>
    </source>
</evidence>
<dbReference type="AlphaFoldDB" id="U2ZC02"/>
<evidence type="ECO:0000313" key="7">
    <source>
        <dbReference type="Proteomes" id="UP000016570"/>
    </source>
</evidence>
<keyword evidence="2" id="KW-0479">Metal-binding</keyword>
<feature type="domain" description="PEP-utilising enzyme C-terminal" evidence="5">
    <location>
        <begin position="80"/>
        <end position="267"/>
    </location>
</feature>
<organism evidence="6 7">
    <name type="scientific">Vibrio proteolyticus NBRC 13287</name>
    <dbReference type="NCBI Taxonomy" id="1219065"/>
    <lineage>
        <taxon>Bacteria</taxon>
        <taxon>Pseudomonadati</taxon>
        <taxon>Pseudomonadota</taxon>
        <taxon>Gammaproteobacteria</taxon>
        <taxon>Vibrionales</taxon>
        <taxon>Vibrionaceae</taxon>
        <taxon>Vibrio</taxon>
    </lineage>
</organism>
<gene>
    <name evidence="6" type="ORF">VPR01S_01_00140</name>
</gene>
<sequence length="296" mass="32187">MSHESQNAIHSQIQPGSVHPTHVEAISGSHLYVSLSELILDKLFYHPAVNTDDEELSDTERDALHAIVGQAEPGVHLVESLVSEIEAAIQPAHQAIRVALSDADSRSYIALIGGHTSEKEEHNPLMGTRGVSRFASRCYSPAFVLECEVIKRLRKNGHDIQIVVPFVRALSDAAKIIDLLAEQGLPRGLEGLKVLYSVNVPSAALLSERLLHYFDGLVIDVDSLTEFTFGVDKTNQGLTPLFDPENEAVLTLIDTAVHAASSSSKPVLLLIQALAEYPKLQDYIVEHQGIDVAVTA</sequence>
<dbReference type="Proteomes" id="UP000016570">
    <property type="component" value="Unassembled WGS sequence"/>
</dbReference>
<dbReference type="GO" id="GO:0005524">
    <property type="term" value="F:ATP binding"/>
    <property type="evidence" value="ECO:0007669"/>
    <property type="project" value="UniProtKB-KW"/>
</dbReference>
<evidence type="ECO:0000256" key="2">
    <source>
        <dbReference type="ARBA" id="ARBA00022723"/>
    </source>
</evidence>
<dbReference type="InterPro" id="IPR040442">
    <property type="entry name" value="Pyrv_kinase-like_dom_sf"/>
</dbReference>
<keyword evidence="7" id="KW-1185">Reference proteome</keyword>
<dbReference type="PANTHER" id="PTHR43030">
    <property type="entry name" value="PHOSPHOENOLPYRUVATE SYNTHASE"/>
    <property type="match status" value="1"/>
</dbReference>
<evidence type="ECO:0000256" key="4">
    <source>
        <dbReference type="ARBA" id="ARBA00022840"/>
    </source>
</evidence>
<dbReference type="RefSeq" id="WP_021703233.1">
    <property type="nucleotide sequence ID" value="NZ_BATJ01000001.1"/>
</dbReference>
<dbReference type="InterPro" id="IPR015813">
    <property type="entry name" value="Pyrv/PenolPyrv_kinase-like_dom"/>
</dbReference>
<evidence type="ECO:0000256" key="1">
    <source>
        <dbReference type="ARBA" id="ARBA00007837"/>
    </source>
</evidence>
<dbReference type="SUPFAM" id="SSF51621">
    <property type="entry name" value="Phosphoenolpyruvate/pyruvate domain"/>
    <property type="match status" value="1"/>
</dbReference>
<dbReference type="InterPro" id="IPR006319">
    <property type="entry name" value="PEP_synth"/>
</dbReference>
<comment type="similarity">
    <text evidence="1">Belongs to the PEP-utilizing enzyme family.</text>
</comment>
<evidence type="ECO:0000259" key="5">
    <source>
        <dbReference type="Pfam" id="PF02896"/>
    </source>
</evidence>